<dbReference type="AlphaFoldDB" id="A0A6J7E5P6"/>
<protein>
    <submittedName>
        <fullName evidence="1">Unannotated protein</fullName>
    </submittedName>
</protein>
<dbReference type="InterPro" id="IPR026906">
    <property type="entry name" value="LRR_5"/>
</dbReference>
<dbReference type="EMBL" id="CAFBLU010000020">
    <property type="protein sequence ID" value="CAB4878397.1"/>
    <property type="molecule type" value="Genomic_DNA"/>
</dbReference>
<sequence>MVSSARTFGNTKALLFTAIALVLSATAFTSPALANYGDKVSDGFVYTDNGSEVTITSCENQNYCGTSIVIPSTIDSMPVTALAQYAFAYNNSDIADVSLPNTLTTIGRNAFAEDDWIGSINIPDSVTSMGDSAFYNCRGLTSITIGTGLTEIPMFAFTGASSLENLSLPNTLTTIGEGAFRNAGLVHLTIPASVTSIGDFAFGSDSNLRTVIFKGNAPTSIPVGAFNGSSYATLYRSPTLTGYGNDGGHFPAVGQWDTRGLLVASDVSYYLIGDNATFTGCAPTACSGDFTIPASINGHPVTAIGNGAFQDATELTSVTIPNTVTRIGGSAFQGATGLVSITIPNTVTAIDDSAFQGATALTTVTFAPGSTLRYIGDFAFWADTNLTGFTIPNTVTDIGNYAFASNTSMTSITIPSSVASLGVSDFLGNTALESVTFAPGSTLTHIPTATFSSDNKLASVSLPASLVTIGEDAFYGTTSLVNITIPSNVTTLGPYSFQNSTGLKNVTFSGVSKLTTVGTAAFMASGLEHITLPKSVTTIGNQAFVDSASLATVVFSGNAPSVGLNAFSGVASGAKAQRLLTLTGYGDNGSSFNGLVVTDGLGWAWPLTPAAAVVTVTKTGITLKTSVATAGAGVLSQVATTKVGRLLATWCKTSRSASLPGTYTLTCKLSSHARTTLRKTSMNITLNTTLALTRGKKATVSQAVHINRTK</sequence>
<gene>
    <name evidence="1" type="ORF">UFOPK3444_01166</name>
</gene>
<dbReference type="PANTHER" id="PTHR45661">
    <property type="entry name" value="SURFACE ANTIGEN"/>
    <property type="match status" value="1"/>
</dbReference>
<dbReference type="InterPro" id="IPR032675">
    <property type="entry name" value="LRR_dom_sf"/>
</dbReference>
<dbReference type="SUPFAM" id="SSF52058">
    <property type="entry name" value="L domain-like"/>
    <property type="match status" value="2"/>
</dbReference>
<dbReference type="PANTHER" id="PTHR45661:SF3">
    <property type="entry name" value="IG-LIKE DOMAIN-CONTAINING PROTEIN"/>
    <property type="match status" value="1"/>
</dbReference>
<reference evidence="1" key="1">
    <citation type="submission" date="2020-05" db="EMBL/GenBank/DDBJ databases">
        <authorList>
            <person name="Chiriac C."/>
            <person name="Salcher M."/>
            <person name="Ghai R."/>
            <person name="Kavagutti S V."/>
        </authorList>
    </citation>
    <scope>NUCLEOTIDE SEQUENCE</scope>
</reference>
<accession>A0A6J7E5P6</accession>
<name>A0A6J7E5P6_9ZZZZ</name>
<proteinExistence type="predicted"/>
<evidence type="ECO:0000313" key="1">
    <source>
        <dbReference type="EMBL" id="CAB4878397.1"/>
    </source>
</evidence>
<dbReference type="Gene3D" id="3.80.10.10">
    <property type="entry name" value="Ribonuclease Inhibitor"/>
    <property type="match status" value="4"/>
</dbReference>
<dbReference type="Pfam" id="PF13306">
    <property type="entry name" value="LRR_5"/>
    <property type="match status" value="3"/>
</dbReference>
<organism evidence="1">
    <name type="scientific">freshwater metagenome</name>
    <dbReference type="NCBI Taxonomy" id="449393"/>
    <lineage>
        <taxon>unclassified sequences</taxon>
        <taxon>metagenomes</taxon>
        <taxon>ecological metagenomes</taxon>
    </lineage>
</organism>
<dbReference type="InterPro" id="IPR053139">
    <property type="entry name" value="Surface_bspA-like"/>
</dbReference>